<dbReference type="Pfam" id="PF00665">
    <property type="entry name" value="rve"/>
    <property type="match status" value="1"/>
</dbReference>
<dbReference type="FunFam" id="1.10.340.70:FF:000003">
    <property type="entry name" value="Protein CBG25708"/>
    <property type="match status" value="1"/>
</dbReference>
<organism evidence="2 3">
    <name type="scientific">Paramuricea clavata</name>
    <name type="common">Red gorgonian</name>
    <name type="synonym">Violescent sea-whip</name>
    <dbReference type="NCBI Taxonomy" id="317549"/>
    <lineage>
        <taxon>Eukaryota</taxon>
        <taxon>Metazoa</taxon>
        <taxon>Cnidaria</taxon>
        <taxon>Anthozoa</taxon>
        <taxon>Octocorallia</taxon>
        <taxon>Malacalcyonacea</taxon>
        <taxon>Plexauridae</taxon>
        <taxon>Paramuricea</taxon>
    </lineage>
</organism>
<sequence>MPPRILRFRLRLMRFNPHVVHVPGKQQLVADALSRAPVGKPDGDDHNLVEEVESYTNEMLGTLPVTTNRLQEIRAAQKVDEECSLIHKYCVNGWPTYRPHQPLMRPYWEAQSHLAVVDEILLYDDRIVIPRALRLDILDCIHTGHLGITKCRARARDSVWWPGLSTAIQEMISKCNTCAKVRQDQKEPLMSSSFPSRPWERIGMDLFDFQGKIYLLVVDYYSRWLEIKRLHSQTSDYVINILKELFATHGIPEIVISDNGPQYASEAFRKFAKIYGFIHSTSSPRYPQANGEAERAVRTAKEILKKNQDPYLALLSYHSTPLQNGLSPSQLLMGRRLKTQLPVLPAILKPKDLTFELERVVSKEKSYRRAQETNFNRRHRARELPTFDSGDAVWVKDQSKQGEIVSSTQYPRSYLVKTDKRILRRNRSALVSITEGSQETEPTRAERTVDTPTTQQPVPPRTPPIVPPAALTSGAQSTQYTTTRSGRVVRPPQRLDL</sequence>
<dbReference type="Gene3D" id="3.30.420.10">
    <property type="entry name" value="Ribonuclease H-like superfamily/Ribonuclease H"/>
    <property type="match status" value="1"/>
</dbReference>
<dbReference type="GO" id="GO:0015074">
    <property type="term" value="P:DNA integration"/>
    <property type="evidence" value="ECO:0007669"/>
    <property type="project" value="InterPro"/>
</dbReference>
<feature type="region of interest" description="Disordered" evidence="1">
    <location>
        <begin position="433"/>
        <end position="497"/>
    </location>
</feature>
<dbReference type="InterPro" id="IPR012337">
    <property type="entry name" value="RNaseH-like_sf"/>
</dbReference>
<dbReference type="InterPro" id="IPR041588">
    <property type="entry name" value="Integrase_H2C2"/>
</dbReference>
<gene>
    <name evidence="2" type="ORF">PACLA_8A055722</name>
</gene>
<evidence type="ECO:0000256" key="1">
    <source>
        <dbReference type="SAM" id="MobiDB-lite"/>
    </source>
</evidence>
<dbReference type="GO" id="GO:0003676">
    <property type="term" value="F:nucleic acid binding"/>
    <property type="evidence" value="ECO:0007669"/>
    <property type="project" value="InterPro"/>
</dbReference>
<dbReference type="AlphaFoldDB" id="A0A7D9IQM7"/>
<dbReference type="PROSITE" id="PS50994">
    <property type="entry name" value="INTEGRASE"/>
    <property type="match status" value="1"/>
</dbReference>
<comment type="caution">
    <text evidence="2">The sequence shown here is derived from an EMBL/GenBank/DDBJ whole genome shotgun (WGS) entry which is preliminary data.</text>
</comment>
<evidence type="ECO:0000313" key="3">
    <source>
        <dbReference type="Proteomes" id="UP001152795"/>
    </source>
</evidence>
<feature type="compositionally biased region" description="Pro residues" evidence="1">
    <location>
        <begin position="457"/>
        <end position="467"/>
    </location>
</feature>
<dbReference type="EMBL" id="CACRXK020007190">
    <property type="protein sequence ID" value="CAB4011563.1"/>
    <property type="molecule type" value="Genomic_DNA"/>
</dbReference>
<dbReference type="Gene3D" id="1.10.340.70">
    <property type="match status" value="1"/>
</dbReference>
<dbReference type="PANTHER" id="PTHR37984:SF9">
    <property type="entry name" value="INTEGRASE CATALYTIC DOMAIN-CONTAINING PROTEIN"/>
    <property type="match status" value="1"/>
</dbReference>
<dbReference type="Proteomes" id="UP001152795">
    <property type="component" value="Unassembled WGS sequence"/>
</dbReference>
<dbReference type="Pfam" id="PF17921">
    <property type="entry name" value="Integrase_H2C2"/>
    <property type="match status" value="1"/>
</dbReference>
<dbReference type="SUPFAM" id="SSF53098">
    <property type="entry name" value="Ribonuclease H-like"/>
    <property type="match status" value="1"/>
</dbReference>
<dbReference type="InterPro" id="IPR050951">
    <property type="entry name" value="Retrovirus_Pol_polyprotein"/>
</dbReference>
<evidence type="ECO:0000313" key="2">
    <source>
        <dbReference type="EMBL" id="CAB4011563.1"/>
    </source>
</evidence>
<dbReference type="PANTHER" id="PTHR37984">
    <property type="entry name" value="PROTEIN CBG26694"/>
    <property type="match status" value="1"/>
</dbReference>
<name>A0A7D9IQM7_PARCT</name>
<protein>
    <submittedName>
        <fullName evidence="2">Transposon Ty3-I Gag-Pol poly</fullName>
    </submittedName>
</protein>
<reference evidence="2" key="1">
    <citation type="submission" date="2020-04" db="EMBL/GenBank/DDBJ databases">
        <authorList>
            <person name="Alioto T."/>
            <person name="Alioto T."/>
            <person name="Gomez Garrido J."/>
        </authorList>
    </citation>
    <scope>NUCLEOTIDE SEQUENCE</scope>
    <source>
        <strain evidence="2">A484AB</strain>
    </source>
</reference>
<dbReference type="InterPro" id="IPR036397">
    <property type="entry name" value="RNaseH_sf"/>
</dbReference>
<proteinExistence type="predicted"/>
<dbReference type="FunFam" id="3.30.420.10:FF:000063">
    <property type="entry name" value="Retrovirus-related Pol polyprotein from transposon 297-like Protein"/>
    <property type="match status" value="1"/>
</dbReference>
<accession>A0A7D9IQM7</accession>
<dbReference type="InterPro" id="IPR001584">
    <property type="entry name" value="Integrase_cat-core"/>
</dbReference>
<dbReference type="OrthoDB" id="10054198at2759"/>
<keyword evidence="3" id="KW-1185">Reference proteome</keyword>
<feature type="compositionally biased region" description="Polar residues" evidence="1">
    <location>
        <begin position="473"/>
        <end position="485"/>
    </location>
</feature>